<gene>
    <name evidence="2" type="ORF">TeGR_g9718</name>
</gene>
<dbReference type="PANTHER" id="PTHR11695:SF294">
    <property type="entry name" value="RETICULON-4-INTERACTING PROTEIN 1, MITOCHONDRIAL"/>
    <property type="match status" value="1"/>
</dbReference>
<keyword evidence="3" id="KW-1185">Reference proteome</keyword>
<comment type="caution">
    <text evidence="2">The sequence shown here is derived from an EMBL/GenBank/DDBJ whole genome shotgun (WGS) entry which is preliminary data.</text>
</comment>
<feature type="domain" description="Enoyl reductase (ER)" evidence="1">
    <location>
        <begin position="15"/>
        <end position="323"/>
    </location>
</feature>
<proteinExistence type="predicted"/>
<dbReference type="InterPro" id="IPR011032">
    <property type="entry name" value="GroES-like_sf"/>
</dbReference>
<dbReference type="Pfam" id="PF13602">
    <property type="entry name" value="ADH_zinc_N_2"/>
    <property type="match status" value="1"/>
</dbReference>
<accession>A0ABQ6MS27</accession>
<dbReference type="Pfam" id="PF08240">
    <property type="entry name" value="ADH_N"/>
    <property type="match status" value="1"/>
</dbReference>
<organism evidence="2 3">
    <name type="scientific">Tetraparma gracilis</name>
    <dbReference type="NCBI Taxonomy" id="2962635"/>
    <lineage>
        <taxon>Eukaryota</taxon>
        <taxon>Sar</taxon>
        <taxon>Stramenopiles</taxon>
        <taxon>Ochrophyta</taxon>
        <taxon>Bolidophyceae</taxon>
        <taxon>Parmales</taxon>
        <taxon>Triparmaceae</taxon>
        <taxon>Tetraparma</taxon>
    </lineage>
</organism>
<dbReference type="InterPro" id="IPR036291">
    <property type="entry name" value="NAD(P)-bd_dom_sf"/>
</dbReference>
<dbReference type="SUPFAM" id="SSF50129">
    <property type="entry name" value="GroES-like"/>
    <property type="match status" value="1"/>
</dbReference>
<reference evidence="2 3" key="1">
    <citation type="journal article" date="2023" name="Commun. Biol.">
        <title>Genome analysis of Parmales, the sister group of diatoms, reveals the evolutionary specialization of diatoms from phago-mixotrophs to photoautotrophs.</title>
        <authorList>
            <person name="Ban H."/>
            <person name="Sato S."/>
            <person name="Yoshikawa S."/>
            <person name="Yamada K."/>
            <person name="Nakamura Y."/>
            <person name="Ichinomiya M."/>
            <person name="Sato N."/>
            <person name="Blanc-Mathieu R."/>
            <person name="Endo H."/>
            <person name="Kuwata A."/>
            <person name="Ogata H."/>
        </authorList>
    </citation>
    <scope>NUCLEOTIDE SEQUENCE [LARGE SCALE GENOMIC DNA]</scope>
</reference>
<protein>
    <recommendedName>
        <fullName evidence="1">Enoyl reductase (ER) domain-containing protein</fullName>
    </recommendedName>
</protein>
<dbReference type="EMBL" id="BRYB01001687">
    <property type="protein sequence ID" value="GMI31138.1"/>
    <property type="molecule type" value="Genomic_DNA"/>
</dbReference>
<dbReference type="SUPFAM" id="SSF51735">
    <property type="entry name" value="NAD(P)-binding Rossmann-fold domains"/>
    <property type="match status" value="1"/>
</dbReference>
<dbReference type="PANTHER" id="PTHR11695">
    <property type="entry name" value="ALCOHOL DEHYDROGENASE RELATED"/>
    <property type="match status" value="1"/>
</dbReference>
<evidence type="ECO:0000259" key="1">
    <source>
        <dbReference type="SMART" id="SM00829"/>
    </source>
</evidence>
<evidence type="ECO:0000313" key="2">
    <source>
        <dbReference type="EMBL" id="GMI31138.1"/>
    </source>
</evidence>
<dbReference type="InterPro" id="IPR050700">
    <property type="entry name" value="YIM1/Zinc_Alcohol_DH_Fams"/>
</dbReference>
<name>A0ABQ6MS27_9STRA</name>
<dbReference type="SMART" id="SM00829">
    <property type="entry name" value="PKS_ER"/>
    <property type="match status" value="1"/>
</dbReference>
<sequence length="325" mass="33923">MQQSVFLGTGDPLAETTVKVQEQPLPSLGPSDVLVTTKAISINPVDYKILKGAFPNKAGPGETGWGSDVAGIVAAVGAEVTTLKVGDEVYSDAILHSPFATAVRIPAHKASKKPANLSFAEAATVPLAGQTALQALRDHGRMQPGFRVCVFGGSGGVGAFALQIAKALGASHVACTSSNKEMCERLGADQVVNYREADVGEVLAGGDFDIVFDTVGGSAHWNAGRKIIKSGGRFVTIAGDGGSMAKTMSRAVWRMFKSSFGGTPYAIFLTKNGAGDLDVLREMAEAGKLKAVVDGDSYKWGDEGIRSMLEKIMSGRTKGKLVMEV</sequence>
<evidence type="ECO:0000313" key="3">
    <source>
        <dbReference type="Proteomes" id="UP001165060"/>
    </source>
</evidence>
<dbReference type="InterPro" id="IPR013154">
    <property type="entry name" value="ADH-like_N"/>
</dbReference>
<dbReference type="Gene3D" id="3.40.50.720">
    <property type="entry name" value="NAD(P)-binding Rossmann-like Domain"/>
    <property type="match status" value="1"/>
</dbReference>
<dbReference type="Gene3D" id="3.90.180.10">
    <property type="entry name" value="Medium-chain alcohol dehydrogenases, catalytic domain"/>
    <property type="match status" value="1"/>
</dbReference>
<dbReference type="InterPro" id="IPR020843">
    <property type="entry name" value="ER"/>
</dbReference>
<dbReference type="Proteomes" id="UP001165060">
    <property type="component" value="Unassembled WGS sequence"/>
</dbReference>
<dbReference type="CDD" id="cd08267">
    <property type="entry name" value="MDR1"/>
    <property type="match status" value="1"/>
</dbReference>